<proteinExistence type="predicted"/>
<feature type="domain" description="Helix-turn-helix" evidence="1">
    <location>
        <begin position="30"/>
        <end position="58"/>
    </location>
</feature>
<dbReference type="Pfam" id="PF12728">
    <property type="entry name" value="HTH_17"/>
    <property type="match status" value="1"/>
</dbReference>
<dbReference type="EMBL" id="SJPJ01000001">
    <property type="protein sequence ID" value="TWT84270.1"/>
    <property type="molecule type" value="Genomic_DNA"/>
</dbReference>
<dbReference type="Proteomes" id="UP000315010">
    <property type="component" value="Unassembled WGS sequence"/>
</dbReference>
<sequence>MTDQELSVRLERIATMLCSLIEQEKTKEHYTTAEIANILGRAESTVREWARGGRIWAEKRQSGRGRSRE</sequence>
<reference evidence="2 3" key="1">
    <citation type="submission" date="2019-02" db="EMBL/GenBank/DDBJ databases">
        <title>Deep-cultivation of Planctomycetes and their phenomic and genomic characterization uncovers novel biology.</title>
        <authorList>
            <person name="Wiegand S."/>
            <person name="Jogler M."/>
            <person name="Boedeker C."/>
            <person name="Pinto D."/>
            <person name="Vollmers J."/>
            <person name="Rivas-Marin E."/>
            <person name="Kohn T."/>
            <person name="Peeters S.H."/>
            <person name="Heuer A."/>
            <person name="Rast P."/>
            <person name="Oberbeckmann S."/>
            <person name="Bunk B."/>
            <person name="Jeske O."/>
            <person name="Meyerdierks A."/>
            <person name="Storesund J.E."/>
            <person name="Kallscheuer N."/>
            <person name="Luecker S."/>
            <person name="Lage O.M."/>
            <person name="Pohl T."/>
            <person name="Merkel B.J."/>
            <person name="Hornburger P."/>
            <person name="Mueller R.-W."/>
            <person name="Bruemmer F."/>
            <person name="Labrenz M."/>
            <person name="Spormann A.M."/>
            <person name="Op Den Camp H."/>
            <person name="Overmann J."/>
            <person name="Amann R."/>
            <person name="Jetten M.S.M."/>
            <person name="Mascher T."/>
            <person name="Medema M.H."/>
            <person name="Devos D.P."/>
            <person name="Kaster A.-K."/>
            <person name="Ovreas L."/>
            <person name="Rohde M."/>
            <person name="Galperin M.Y."/>
            <person name="Jogler C."/>
        </authorList>
    </citation>
    <scope>NUCLEOTIDE SEQUENCE [LARGE SCALE GENOMIC DNA]</scope>
    <source>
        <strain evidence="2 3">CA13</strain>
    </source>
</reference>
<dbReference type="RefSeq" id="WP_419194870.1">
    <property type="nucleotide sequence ID" value="NZ_SJPJ01000001.1"/>
</dbReference>
<keyword evidence="3" id="KW-1185">Reference proteome</keyword>
<accession>A0A5C5ZAM7</accession>
<protein>
    <recommendedName>
        <fullName evidence="1">Helix-turn-helix domain-containing protein</fullName>
    </recommendedName>
</protein>
<gene>
    <name evidence="2" type="ORF">CA13_57460</name>
</gene>
<name>A0A5C5ZAM7_9BACT</name>
<evidence type="ECO:0000313" key="2">
    <source>
        <dbReference type="EMBL" id="TWT84270.1"/>
    </source>
</evidence>
<evidence type="ECO:0000259" key="1">
    <source>
        <dbReference type="Pfam" id="PF12728"/>
    </source>
</evidence>
<evidence type="ECO:0000313" key="3">
    <source>
        <dbReference type="Proteomes" id="UP000315010"/>
    </source>
</evidence>
<comment type="caution">
    <text evidence="2">The sequence shown here is derived from an EMBL/GenBank/DDBJ whole genome shotgun (WGS) entry which is preliminary data.</text>
</comment>
<dbReference type="AlphaFoldDB" id="A0A5C5ZAM7"/>
<dbReference type="InterPro" id="IPR041657">
    <property type="entry name" value="HTH_17"/>
</dbReference>
<organism evidence="2 3">
    <name type="scientific">Novipirellula herctigrandis</name>
    <dbReference type="NCBI Taxonomy" id="2527986"/>
    <lineage>
        <taxon>Bacteria</taxon>
        <taxon>Pseudomonadati</taxon>
        <taxon>Planctomycetota</taxon>
        <taxon>Planctomycetia</taxon>
        <taxon>Pirellulales</taxon>
        <taxon>Pirellulaceae</taxon>
        <taxon>Novipirellula</taxon>
    </lineage>
</organism>